<keyword evidence="4" id="KW-1185">Reference proteome</keyword>
<sequence length="201" mass="22940">MLMLVKPLTNRLGDTVEAWDRFQQNEIGYFLLDDKYLATSTQLRTCVAAVVTVFLDLKDILKKLRRLKNELLVNVHLSQEDHESKLLQMKSARQNQILVVITIAYLPLVLAANLFSTAPGVLPFTPTFGRFIVALFALGFLIAASIVSLFRWHGWTRLFVNLWINRSSRKRSSWDVERGVDDNDVETSTQHPLNLESPNAE</sequence>
<dbReference type="AlphaFoldDB" id="A0A2J6SHH6"/>
<accession>A0A2J6SHH6</accession>
<reference evidence="3 4" key="1">
    <citation type="submission" date="2016-04" db="EMBL/GenBank/DDBJ databases">
        <title>A degradative enzymes factory behind the ericoid mycorrhizal symbiosis.</title>
        <authorList>
            <consortium name="DOE Joint Genome Institute"/>
            <person name="Martino E."/>
            <person name="Morin E."/>
            <person name="Grelet G."/>
            <person name="Kuo A."/>
            <person name="Kohler A."/>
            <person name="Daghino S."/>
            <person name="Barry K."/>
            <person name="Choi C."/>
            <person name="Cichocki N."/>
            <person name="Clum A."/>
            <person name="Copeland A."/>
            <person name="Hainaut M."/>
            <person name="Haridas S."/>
            <person name="Labutti K."/>
            <person name="Lindquist E."/>
            <person name="Lipzen A."/>
            <person name="Khouja H.-R."/>
            <person name="Murat C."/>
            <person name="Ohm R."/>
            <person name="Olson A."/>
            <person name="Spatafora J."/>
            <person name="Veneault-Fourrey C."/>
            <person name="Henrissat B."/>
            <person name="Grigoriev I."/>
            <person name="Martin F."/>
            <person name="Perotto S."/>
        </authorList>
    </citation>
    <scope>NUCLEOTIDE SEQUENCE [LARGE SCALE GENOMIC DNA]</scope>
    <source>
        <strain evidence="3 4">E</strain>
    </source>
</reference>
<protein>
    <submittedName>
        <fullName evidence="3">Uncharacterized protein</fullName>
    </submittedName>
</protein>
<gene>
    <name evidence="3" type="ORF">K444DRAFT_637629</name>
</gene>
<evidence type="ECO:0000313" key="3">
    <source>
        <dbReference type="EMBL" id="PMD50228.1"/>
    </source>
</evidence>
<feature type="transmembrane region" description="Helical" evidence="2">
    <location>
        <begin position="97"/>
        <end position="116"/>
    </location>
</feature>
<dbReference type="InParanoid" id="A0A2J6SHH6"/>
<evidence type="ECO:0000256" key="1">
    <source>
        <dbReference type="SAM" id="MobiDB-lite"/>
    </source>
</evidence>
<dbReference type="RefSeq" id="XP_024727132.1">
    <property type="nucleotide sequence ID" value="XM_024884151.1"/>
</dbReference>
<dbReference type="OrthoDB" id="5428055at2759"/>
<evidence type="ECO:0000313" key="4">
    <source>
        <dbReference type="Proteomes" id="UP000235371"/>
    </source>
</evidence>
<feature type="transmembrane region" description="Helical" evidence="2">
    <location>
        <begin position="128"/>
        <end position="150"/>
    </location>
</feature>
<feature type="region of interest" description="Disordered" evidence="1">
    <location>
        <begin position="181"/>
        <end position="201"/>
    </location>
</feature>
<dbReference type="Proteomes" id="UP000235371">
    <property type="component" value="Unassembled WGS sequence"/>
</dbReference>
<dbReference type="GeneID" id="36592228"/>
<name>A0A2J6SHH6_9HELO</name>
<proteinExistence type="predicted"/>
<dbReference type="EMBL" id="KZ613913">
    <property type="protein sequence ID" value="PMD50228.1"/>
    <property type="molecule type" value="Genomic_DNA"/>
</dbReference>
<organism evidence="3 4">
    <name type="scientific">Hyaloscypha bicolor E</name>
    <dbReference type="NCBI Taxonomy" id="1095630"/>
    <lineage>
        <taxon>Eukaryota</taxon>
        <taxon>Fungi</taxon>
        <taxon>Dikarya</taxon>
        <taxon>Ascomycota</taxon>
        <taxon>Pezizomycotina</taxon>
        <taxon>Leotiomycetes</taxon>
        <taxon>Helotiales</taxon>
        <taxon>Hyaloscyphaceae</taxon>
        <taxon>Hyaloscypha</taxon>
        <taxon>Hyaloscypha bicolor</taxon>
    </lineage>
</organism>
<keyword evidence="2" id="KW-0472">Membrane</keyword>
<keyword evidence="2" id="KW-0812">Transmembrane</keyword>
<feature type="compositionally biased region" description="Polar residues" evidence="1">
    <location>
        <begin position="186"/>
        <end position="201"/>
    </location>
</feature>
<evidence type="ECO:0000256" key="2">
    <source>
        <dbReference type="SAM" id="Phobius"/>
    </source>
</evidence>
<keyword evidence="2" id="KW-1133">Transmembrane helix</keyword>